<evidence type="ECO:0000313" key="4">
    <source>
        <dbReference type="Proteomes" id="UP000007875"/>
    </source>
</evidence>
<dbReference type="GeneTree" id="ENSGT01030000239900"/>
<dbReference type="SUPFAM" id="SSF56436">
    <property type="entry name" value="C-type lectin-like"/>
    <property type="match status" value="1"/>
</dbReference>
<dbReference type="HOGENOM" id="CLU_961485_0_0_1"/>
<dbReference type="InterPro" id="IPR016187">
    <property type="entry name" value="CTDL_fold"/>
</dbReference>
<accession>H2Y4E4</accession>
<evidence type="ECO:0000256" key="1">
    <source>
        <dbReference type="SAM" id="SignalP"/>
    </source>
</evidence>
<evidence type="ECO:0000259" key="2">
    <source>
        <dbReference type="PROSITE" id="PS50041"/>
    </source>
</evidence>
<dbReference type="PROSITE" id="PS50041">
    <property type="entry name" value="C_TYPE_LECTIN_2"/>
    <property type="match status" value="1"/>
</dbReference>
<feature type="chain" id="PRO_5003577251" description="C-type lectin domain-containing protein" evidence="1">
    <location>
        <begin position="17"/>
        <end position="290"/>
    </location>
</feature>
<dbReference type="Gene3D" id="3.10.100.10">
    <property type="entry name" value="Mannose-Binding Protein A, subunit A"/>
    <property type="match status" value="1"/>
</dbReference>
<reference evidence="3" key="2">
    <citation type="submission" date="2025-08" db="UniProtKB">
        <authorList>
            <consortium name="Ensembl"/>
        </authorList>
    </citation>
    <scope>IDENTIFICATION</scope>
</reference>
<dbReference type="Ensembl" id="ENSCSAVT00000000193.1">
    <property type="protein sequence ID" value="ENSCSAVP00000000192.1"/>
    <property type="gene ID" value="ENSCSAVG00000000107.1"/>
</dbReference>
<reference evidence="4" key="1">
    <citation type="submission" date="2003-08" db="EMBL/GenBank/DDBJ databases">
        <authorList>
            <person name="Birren B."/>
            <person name="Nusbaum C."/>
            <person name="Abebe A."/>
            <person name="Abouelleil A."/>
            <person name="Adekoya E."/>
            <person name="Ait-zahra M."/>
            <person name="Allen N."/>
            <person name="Allen T."/>
            <person name="An P."/>
            <person name="Anderson M."/>
            <person name="Anderson S."/>
            <person name="Arachchi H."/>
            <person name="Armbruster J."/>
            <person name="Bachantsang P."/>
            <person name="Baldwin J."/>
            <person name="Barry A."/>
            <person name="Bayul T."/>
            <person name="Blitshsteyn B."/>
            <person name="Bloom T."/>
            <person name="Blye J."/>
            <person name="Boguslavskiy L."/>
            <person name="Borowsky M."/>
            <person name="Boukhgalter B."/>
            <person name="Brunache A."/>
            <person name="Butler J."/>
            <person name="Calixte N."/>
            <person name="Calvo S."/>
            <person name="Camarata J."/>
            <person name="Campo K."/>
            <person name="Chang J."/>
            <person name="Cheshatsang Y."/>
            <person name="Citroen M."/>
            <person name="Collymore A."/>
            <person name="Considine T."/>
            <person name="Cook A."/>
            <person name="Cooke P."/>
            <person name="Corum B."/>
            <person name="Cuomo C."/>
            <person name="David R."/>
            <person name="Dawoe T."/>
            <person name="Degray S."/>
            <person name="Dodge S."/>
            <person name="Dooley K."/>
            <person name="Dorje P."/>
            <person name="Dorjee K."/>
            <person name="Dorris L."/>
            <person name="Duffey N."/>
            <person name="Dupes A."/>
            <person name="Elkins T."/>
            <person name="Engels R."/>
            <person name="Erickson J."/>
            <person name="Farina A."/>
            <person name="Faro S."/>
            <person name="Ferreira P."/>
            <person name="Fischer H."/>
            <person name="Fitzgerald M."/>
            <person name="Foley K."/>
            <person name="Gage D."/>
            <person name="Galagan J."/>
            <person name="Gearin G."/>
            <person name="Gnerre S."/>
            <person name="Gnirke A."/>
            <person name="Goyette A."/>
            <person name="Graham J."/>
            <person name="Grandbois E."/>
            <person name="Gyaltsen K."/>
            <person name="Hafez N."/>
            <person name="Hagopian D."/>
            <person name="Hagos B."/>
            <person name="Hall J."/>
            <person name="Hatcher B."/>
            <person name="Heller A."/>
            <person name="Higgins H."/>
            <person name="Honan T."/>
            <person name="Horn A."/>
            <person name="Houde N."/>
            <person name="Hughes L."/>
            <person name="Hulme W."/>
            <person name="Husby E."/>
            <person name="Iliev I."/>
            <person name="Jaffe D."/>
            <person name="Jones C."/>
            <person name="Kamal M."/>
            <person name="Kamat A."/>
            <person name="Kamvysselis M."/>
            <person name="Karlsson E."/>
            <person name="Kells C."/>
            <person name="Kieu A."/>
            <person name="Kisner P."/>
            <person name="Kodira C."/>
            <person name="Kulbokas E."/>
            <person name="Labutti K."/>
            <person name="Lama D."/>
            <person name="Landers T."/>
            <person name="Leger J."/>
            <person name="Levine S."/>
            <person name="Lewis D."/>
            <person name="Lewis T."/>
            <person name="Lindblad-toh K."/>
            <person name="Liu X."/>
            <person name="Lokyitsang T."/>
            <person name="Lokyitsang Y."/>
            <person name="Lucien O."/>
            <person name="Lui A."/>
            <person name="Ma L.J."/>
            <person name="Mabbitt R."/>
            <person name="Macdonald J."/>
            <person name="Maclean C."/>
            <person name="Major J."/>
            <person name="Manning J."/>
            <person name="Marabella R."/>
            <person name="Maru K."/>
            <person name="Matthews C."/>
            <person name="Mauceli E."/>
            <person name="Mccarthy M."/>
            <person name="Mcdonough S."/>
            <person name="Mcghee T."/>
            <person name="Meldrim J."/>
            <person name="Meneus L."/>
            <person name="Mesirov J."/>
            <person name="Mihalev A."/>
            <person name="Mihova T."/>
            <person name="Mikkelsen T."/>
            <person name="Mlenga V."/>
            <person name="Moru K."/>
            <person name="Mozes J."/>
            <person name="Mulrain L."/>
            <person name="Munson G."/>
            <person name="Naylor J."/>
            <person name="Newes C."/>
            <person name="Nguyen C."/>
            <person name="Nguyen N."/>
            <person name="Nguyen T."/>
            <person name="Nicol R."/>
            <person name="Nielsen C."/>
            <person name="Nizzari M."/>
            <person name="Norbu C."/>
            <person name="Norbu N."/>
            <person name="O'donnell P."/>
            <person name="Okoawo O."/>
            <person name="O'leary S."/>
            <person name="Omotosho B."/>
            <person name="O'neill K."/>
            <person name="Osman S."/>
            <person name="Parker S."/>
            <person name="Perrin D."/>
            <person name="Phunkhang P."/>
            <person name="Piqani B."/>
            <person name="Purcell S."/>
            <person name="Rachupka T."/>
            <person name="Ramasamy U."/>
            <person name="Rameau R."/>
            <person name="Ray V."/>
            <person name="Raymond C."/>
            <person name="Retta R."/>
            <person name="Richardson S."/>
            <person name="Rise C."/>
            <person name="Rodriguez J."/>
            <person name="Rogers J."/>
            <person name="Rogov P."/>
            <person name="Rutman M."/>
            <person name="Schupbach R."/>
            <person name="Seaman C."/>
            <person name="Settipalli S."/>
            <person name="Sharpe T."/>
            <person name="Sheridan J."/>
            <person name="Sherpa N."/>
            <person name="Shi J."/>
            <person name="Smirnov S."/>
            <person name="Smith C."/>
            <person name="Sougnez C."/>
            <person name="Spencer B."/>
            <person name="Stalker J."/>
            <person name="Stange-thomann N."/>
            <person name="Stavropoulos S."/>
            <person name="Stetson K."/>
            <person name="Stone C."/>
            <person name="Stone S."/>
            <person name="Stubbs M."/>
            <person name="Talamas J."/>
            <person name="Tchuinga P."/>
            <person name="Tenzing P."/>
            <person name="Tesfaye S."/>
            <person name="Theodore J."/>
            <person name="Thoulutsang Y."/>
            <person name="Topham K."/>
            <person name="Towey S."/>
            <person name="Tsamla T."/>
            <person name="Tsomo N."/>
            <person name="Vallee D."/>
            <person name="Vassiliev H."/>
            <person name="Venkataraman V."/>
            <person name="Vinson J."/>
            <person name="Vo A."/>
            <person name="Wade C."/>
            <person name="Wang S."/>
            <person name="Wangchuk T."/>
            <person name="Wangdi T."/>
            <person name="Whittaker C."/>
            <person name="Wilkinson J."/>
            <person name="Wu Y."/>
            <person name="Wyman D."/>
            <person name="Yadav S."/>
            <person name="Yang S."/>
            <person name="Yang X."/>
            <person name="Yeager S."/>
            <person name="Yee E."/>
            <person name="Young G."/>
            <person name="Zainoun J."/>
            <person name="Zembeck L."/>
            <person name="Zimmer A."/>
            <person name="Zody M."/>
            <person name="Lander E."/>
        </authorList>
    </citation>
    <scope>NUCLEOTIDE SEQUENCE [LARGE SCALE GENOMIC DNA]</scope>
</reference>
<name>H2Y4E4_CIOSA</name>
<feature type="signal peptide" evidence="1">
    <location>
        <begin position="1"/>
        <end position="16"/>
    </location>
</feature>
<dbReference type="PANTHER" id="PTHR22801">
    <property type="entry name" value="LITHOSTATHINE"/>
    <property type="match status" value="1"/>
</dbReference>
<dbReference type="Pfam" id="PF00059">
    <property type="entry name" value="Lectin_C"/>
    <property type="match status" value="1"/>
</dbReference>
<dbReference type="InterPro" id="IPR016186">
    <property type="entry name" value="C-type_lectin-like/link_sf"/>
</dbReference>
<organism evidence="3 4">
    <name type="scientific">Ciona savignyi</name>
    <name type="common">Pacific transparent sea squirt</name>
    <dbReference type="NCBI Taxonomy" id="51511"/>
    <lineage>
        <taxon>Eukaryota</taxon>
        <taxon>Metazoa</taxon>
        <taxon>Chordata</taxon>
        <taxon>Tunicata</taxon>
        <taxon>Ascidiacea</taxon>
        <taxon>Phlebobranchia</taxon>
        <taxon>Cionidae</taxon>
        <taxon>Ciona</taxon>
    </lineage>
</organism>
<keyword evidence="4" id="KW-1185">Reference proteome</keyword>
<dbReference type="InParanoid" id="H2Y4E4"/>
<dbReference type="PANTHER" id="PTHR22801:SF63">
    <property type="entry name" value="C-TYPE LECTIN DOMAIN-CONTAINING PROTEIN"/>
    <property type="match status" value="1"/>
</dbReference>
<dbReference type="InterPro" id="IPR050801">
    <property type="entry name" value="Ca-Dep_Lectins_ImmuneDev"/>
</dbReference>
<evidence type="ECO:0000313" key="3">
    <source>
        <dbReference type="Ensembl" id="ENSCSAVP00000000192.1"/>
    </source>
</evidence>
<dbReference type="CDD" id="cd00037">
    <property type="entry name" value="CLECT"/>
    <property type="match status" value="1"/>
</dbReference>
<keyword evidence="1" id="KW-0732">Signal</keyword>
<reference evidence="3" key="3">
    <citation type="submission" date="2025-09" db="UniProtKB">
        <authorList>
            <consortium name="Ensembl"/>
        </authorList>
    </citation>
    <scope>IDENTIFICATION</scope>
</reference>
<feature type="domain" description="C-type lectin" evidence="2">
    <location>
        <begin position="23"/>
        <end position="172"/>
    </location>
</feature>
<dbReference type="AlphaFoldDB" id="H2Y4E4"/>
<dbReference type="InterPro" id="IPR001304">
    <property type="entry name" value="C-type_lectin-like"/>
</dbReference>
<proteinExistence type="predicted"/>
<protein>
    <recommendedName>
        <fullName evidence="2">C-type lectin domain-containing protein</fullName>
    </recommendedName>
</protein>
<sequence length="290" mass="32095">MLQLFLLFVVAVSAQTAPKVATYKGYEFSFYTNEASGKLTYDDAKQVCVDAGARLAEIKSADVQDFITTQLTDLGLVENWSSWAQGYWIGGVCGGGKDNWKWEDGTSIGNGTYQNWFNVASCSLLEPNSNKESDRICLFRFEEGKYNFNTCNETLGKWGDVDKKSNMNWICMKAATCLNRTVTPTRDTWALEYTGQLYSIHFCTTGEPTMLTWNFHDSSGANIATIEFAADVSTTPPTPCQPPSNIPTGYNATCQYNAGCFTTTFSVEAVLSASFNHSRLNLSQEGEICF</sequence>
<dbReference type="SMART" id="SM00034">
    <property type="entry name" value="CLECT"/>
    <property type="match status" value="1"/>
</dbReference>
<dbReference type="Proteomes" id="UP000007875">
    <property type="component" value="Unassembled WGS sequence"/>
</dbReference>